<dbReference type="InterPro" id="IPR004030">
    <property type="entry name" value="NOS_N"/>
</dbReference>
<dbReference type="Pfam" id="PF02898">
    <property type="entry name" value="NO_synthase"/>
    <property type="match status" value="1"/>
</dbReference>
<organism evidence="6 7">
    <name type="scientific">Haloarcula onubensis</name>
    <dbReference type="NCBI Taxonomy" id="2950539"/>
    <lineage>
        <taxon>Archaea</taxon>
        <taxon>Methanobacteriati</taxon>
        <taxon>Methanobacteriota</taxon>
        <taxon>Stenosarchaea group</taxon>
        <taxon>Halobacteria</taxon>
        <taxon>Halobacteriales</taxon>
        <taxon>Haloarculaceae</taxon>
        <taxon>Haloarcula</taxon>
    </lineage>
</organism>
<sequence length="134" mass="15264">MISALVGTAGQWPARTGYTPTVDSSGMQAASPEYGRLDRFKQAEQFVRHWYAELDRAADIEDRVDDIWRAIGRRGHYDHTAAELEHGARMAWHNSTRCIGRHFWDSLGRRCSRRLPGTTRSGCRDRIDARSTTS</sequence>
<feature type="domain" description="Nitric oxide synthase (NOS)" evidence="5">
    <location>
        <begin position="40"/>
        <end position="114"/>
    </location>
</feature>
<evidence type="ECO:0000256" key="1">
    <source>
        <dbReference type="ARBA" id="ARBA00022617"/>
    </source>
</evidence>
<name>A0ABU2FKH4_9EURY</name>
<evidence type="ECO:0000256" key="4">
    <source>
        <dbReference type="ARBA" id="ARBA00023004"/>
    </source>
</evidence>
<evidence type="ECO:0000259" key="5">
    <source>
        <dbReference type="Pfam" id="PF02898"/>
    </source>
</evidence>
<dbReference type="SUPFAM" id="SSF56512">
    <property type="entry name" value="Nitric oxide (NO) synthase oxygenase domain"/>
    <property type="match status" value="1"/>
</dbReference>
<protein>
    <submittedName>
        <fullName evidence="6">Nitric oxide synthase oxygenase</fullName>
    </submittedName>
</protein>
<dbReference type="InterPro" id="IPR036119">
    <property type="entry name" value="NOS_N_sf"/>
</dbReference>
<evidence type="ECO:0000313" key="6">
    <source>
        <dbReference type="EMBL" id="MDS0281260.1"/>
    </source>
</evidence>
<dbReference type="PANTHER" id="PTHR43410:SF1">
    <property type="entry name" value="NITRIC OXIDE SYNTHASE"/>
    <property type="match status" value="1"/>
</dbReference>
<reference evidence="6 7" key="1">
    <citation type="submission" date="2022-06" db="EMBL/GenBank/DDBJ databases">
        <title>Halomicroarcula sp. a new haloarchaeum isolate from saline soil.</title>
        <authorList>
            <person name="Strakova D."/>
            <person name="Galisteo C."/>
            <person name="Sanchez-Porro C."/>
            <person name="Ventosa A."/>
        </authorList>
    </citation>
    <scope>NUCLEOTIDE SEQUENCE [LARGE SCALE GENOMIC DNA]</scope>
    <source>
        <strain evidence="6 7">S3CR25-11</strain>
    </source>
</reference>
<keyword evidence="7" id="KW-1185">Reference proteome</keyword>
<dbReference type="Proteomes" id="UP001268864">
    <property type="component" value="Unassembled WGS sequence"/>
</dbReference>
<evidence type="ECO:0000256" key="3">
    <source>
        <dbReference type="ARBA" id="ARBA00023002"/>
    </source>
</evidence>
<keyword evidence="2" id="KW-0479">Metal-binding</keyword>
<keyword evidence="4" id="KW-0408">Iron</keyword>
<dbReference type="Gene3D" id="3.90.340.10">
    <property type="entry name" value="Nitric Oxide Synthase, Chain A, domain 1"/>
    <property type="match status" value="1"/>
</dbReference>
<dbReference type="InterPro" id="IPR050607">
    <property type="entry name" value="NOS"/>
</dbReference>
<evidence type="ECO:0000313" key="7">
    <source>
        <dbReference type="Proteomes" id="UP001268864"/>
    </source>
</evidence>
<proteinExistence type="predicted"/>
<accession>A0ABU2FKH4</accession>
<dbReference type="PANTHER" id="PTHR43410">
    <property type="entry name" value="NITRIC OXIDE SYNTHASE OXYGENASE"/>
    <property type="match status" value="1"/>
</dbReference>
<gene>
    <name evidence="6" type="ORF">NDI86_03935</name>
</gene>
<dbReference type="InterPro" id="IPR044943">
    <property type="entry name" value="NOS_dom_1"/>
</dbReference>
<comment type="caution">
    <text evidence="6">The sequence shown here is derived from an EMBL/GenBank/DDBJ whole genome shotgun (WGS) entry which is preliminary data.</text>
</comment>
<keyword evidence="3" id="KW-0560">Oxidoreductase</keyword>
<evidence type="ECO:0000256" key="2">
    <source>
        <dbReference type="ARBA" id="ARBA00022723"/>
    </source>
</evidence>
<keyword evidence="1" id="KW-0349">Heme</keyword>
<dbReference type="EMBL" id="JAMQOS010000001">
    <property type="protein sequence ID" value="MDS0281260.1"/>
    <property type="molecule type" value="Genomic_DNA"/>
</dbReference>